<name>A0A286RG94_9BACT</name>
<organism evidence="2 3">
    <name type="scientific">Thermogutta terrifontis</name>
    <dbReference type="NCBI Taxonomy" id="1331910"/>
    <lineage>
        <taxon>Bacteria</taxon>
        <taxon>Pseudomonadati</taxon>
        <taxon>Planctomycetota</taxon>
        <taxon>Planctomycetia</taxon>
        <taxon>Pirellulales</taxon>
        <taxon>Thermoguttaceae</taxon>
        <taxon>Thermogutta</taxon>
    </lineage>
</organism>
<accession>A0A286RG94</accession>
<dbReference type="Pfam" id="PF05050">
    <property type="entry name" value="Methyltransf_21"/>
    <property type="match status" value="1"/>
</dbReference>
<dbReference type="Proteomes" id="UP000215086">
    <property type="component" value="Chromosome"/>
</dbReference>
<evidence type="ECO:0000259" key="1">
    <source>
        <dbReference type="Pfam" id="PF05050"/>
    </source>
</evidence>
<reference evidence="2 3" key="1">
    <citation type="journal article" name="Front. Microbiol.">
        <title>Sugar Metabolism of the First Thermophilic Planctomycete Thermogutta terrifontis: Comparative Genomic and Transcriptomic Approaches.</title>
        <authorList>
            <person name="Elcheninov A.G."/>
            <person name="Menzel P."/>
            <person name="Gudbergsdottir S.R."/>
            <person name="Slesarev A.I."/>
            <person name="Kadnikov V.V."/>
            <person name="Krogh A."/>
            <person name="Bonch-Osmolovskaya E.A."/>
            <person name="Peng X."/>
            <person name="Kublanov I.V."/>
        </authorList>
    </citation>
    <scope>NUCLEOTIDE SEQUENCE [LARGE SCALE GENOMIC DNA]</scope>
    <source>
        <strain evidence="2 3">R1</strain>
    </source>
</reference>
<evidence type="ECO:0000313" key="2">
    <source>
        <dbReference type="EMBL" id="ASV74962.1"/>
    </source>
</evidence>
<protein>
    <recommendedName>
        <fullName evidence="1">Methyltransferase FkbM domain-containing protein</fullName>
    </recommendedName>
</protein>
<proteinExistence type="predicted"/>
<dbReference type="EMBL" id="CP018477">
    <property type="protein sequence ID" value="ASV74962.1"/>
    <property type="molecule type" value="Genomic_DNA"/>
</dbReference>
<dbReference type="AlphaFoldDB" id="A0A286RG94"/>
<dbReference type="InterPro" id="IPR029063">
    <property type="entry name" value="SAM-dependent_MTases_sf"/>
</dbReference>
<dbReference type="Gene3D" id="3.40.50.150">
    <property type="entry name" value="Vaccinia Virus protein VP39"/>
    <property type="match status" value="1"/>
</dbReference>
<feature type="domain" description="Methyltransferase FkbM" evidence="1">
    <location>
        <begin position="12"/>
        <end position="66"/>
    </location>
</feature>
<dbReference type="KEGG" id="ttf:THTE_2360"/>
<sequence length="95" mass="10727">MSFRTKSEHLGLTVPVVTPDELVHAVGGPVDLIKCDIEGAEGLLFDTTLFTTCRALVIELHERYYPGVTELFRRYVHKRKGSILPLGEYLTVIFH</sequence>
<evidence type="ECO:0000313" key="3">
    <source>
        <dbReference type="Proteomes" id="UP000215086"/>
    </source>
</evidence>
<dbReference type="SUPFAM" id="SSF53335">
    <property type="entry name" value="S-adenosyl-L-methionine-dependent methyltransferases"/>
    <property type="match status" value="1"/>
</dbReference>
<gene>
    <name evidence="2" type="ORF">THTE_2360</name>
</gene>
<keyword evidence="3" id="KW-1185">Reference proteome</keyword>
<dbReference type="InterPro" id="IPR006342">
    <property type="entry name" value="FkbM_mtfrase"/>
</dbReference>